<dbReference type="OrthoDB" id="5077184at2"/>
<reference evidence="1 2" key="1">
    <citation type="submission" date="2016-02" db="EMBL/GenBank/DDBJ databases">
        <authorList>
            <person name="Wen L."/>
            <person name="He K."/>
            <person name="Yang H."/>
        </authorList>
    </citation>
    <scope>NUCLEOTIDE SEQUENCE [LARGE SCALE GENOMIC DNA]</scope>
    <source>
        <strain evidence="1 2">CD11_3</strain>
    </source>
</reference>
<accession>A0A177KDW8</accession>
<gene>
    <name evidence="1" type="ORF">AYL44_01770</name>
</gene>
<evidence type="ECO:0000313" key="1">
    <source>
        <dbReference type="EMBL" id="OAH51035.1"/>
    </source>
</evidence>
<protein>
    <submittedName>
        <fullName evidence="1">Uncharacterized protein</fullName>
    </submittedName>
</protein>
<dbReference type="EMBL" id="LSTV01000001">
    <property type="protein sequence ID" value="OAH51035.1"/>
    <property type="molecule type" value="Genomic_DNA"/>
</dbReference>
<evidence type="ECO:0000313" key="2">
    <source>
        <dbReference type="Proteomes" id="UP000076998"/>
    </source>
</evidence>
<organism evidence="1 2">
    <name type="scientific">Microbacterium oleivorans</name>
    <dbReference type="NCBI Taxonomy" id="273677"/>
    <lineage>
        <taxon>Bacteria</taxon>
        <taxon>Bacillati</taxon>
        <taxon>Actinomycetota</taxon>
        <taxon>Actinomycetes</taxon>
        <taxon>Micrococcales</taxon>
        <taxon>Microbacteriaceae</taxon>
        <taxon>Microbacterium</taxon>
    </lineage>
</organism>
<comment type="caution">
    <text evidence="1">The sequence shown here is derived from an EMBL/GenBank/DDBJ whole genome shotgun (WGS) entry which is preliminary data.</text>
</comment>
<proteinExistence type="predicted"/>
<dbReference type="RefSeq" id="WP_064001546.1">
    <property type="nucleotide sequence ID" value="NZ_LSTV01000001.1"/>
</dbReference>
<dbReference type="Proteomes" id="UP000076998">
    <property type="component" value="Unassembled WGS sequence"/>
</dbReference>
<dbReference type="AlphaFoldDB" id="A0A177KDW8"/>
<name>A0A177KDW8_9MICO</name>
<sequence length="119" mass="13009">MLADVLEFLGEAVVGVREALRGPRFIHGRFRLIDGAADGMARGEEISAEAIVDHRTITLGELELTGVAVSSQALRISYLDDIDQRAQVVRIEFDGGGGEWTIPASVDMRRLRKRIGASF</sequence>